<accession>A0AAE0TAB6</accession>
<keyword evidence="8" id="KW-0238">DNA-binding</keyword>
<dbReference type="PANTHER" id="PTHR11070:SF23">
    <property type="entry name" value="RECBCD ENZYME SUBUNIT RECB"/>
    <property type="match status" value="1"/>
</dbReference>
<evidence type="ECO:0000256" key="10">
    <source>
        <dbReference type="SAM" id="MobiDB-lite"/>
    </source>
</evidence>
<dbReference type="AlphaFoldDB" id="A0AAE0TAB6"/>
<dbReference type="InterPro" id="IPR014017">
    <property type="entry name" value="DNA_helicase_UvrD-like_C"/>
</dbReference>
<evidence type="ECO:0000256" key="9">
    <source>
        <dbReference type="ARBA" id="ARBA00023204"/>
    </source>
</evidence>
<dbReference type="InterPro" id="IPR011335">
    <property type="entry name" value="Restrct_endonuc-II-like"/>
</dbReference>
<organism evidence="12 13">
    <name type="scientific">Potamilus streckersoni</name>
    <dbReference type="NCBI Taxonomy" id="2493646"/>
    <lineage>
        <taxon>Eukaryota</taxon>
        <taxon>Metazoa</taxon>
        <taxon>Spiralia</taxon>
        <taxon>Lophotrochozoa</taxon>
        <taxon>Mollusca</taxon>
        <taxon>Bivalvia</taxon>
        <taxon>Autobranchia</taxon>
        <taxon>Heteroconchia</taxon>
        <taxon>Palaeoheterodonta</taxon>
        <taxon>Unionida</taxon>
        <taxon>Unionoidea</taxon>
        <taxon>Unionidae</taxon>
        <taxon>Ambleminae</taxon>
        <taxon>Lampsilini</taxon>
        <taxon>Potamilus</taxon>
    </lineage>
</organism>
<dbReference type="Pfam" id="PF13361">
    <property type="entry name" value="UvrD_C"/>
    <property type="match status" value="1"/>
</dbReference>
<dbReference type="SUPFAM" id="SSF52540">
    <property type="entry name" value="P-loop containing nucleoside triphosphate hydrolases"/>
    <property type="match status" value="1"/>
</dbReference>
<keyword evidence="1" id="KW-0540">Nuclease</keyword>
<name>A0AAE0TAB6_9BIVA</name>
<evidence type="ECO:0000256" key="4">
    <source>
        <dbReference type="ARBA" id="ARBA00022801"/>
    </source>
</evidence>
<evidence type="ECO:0000256" key="7">
    <source>
        <dbReference type="ARBA" id="ARBA00022840"/>
    </source>
</evidence>
<keyword evidence="3" id="KW-0227">DNA damage</keyword>
<dbReference type="InterPro" id="IPR000212">
    <property type="entry name" value="DNA_helicase_UvrD/REP"/>
</dbReference>
<dbReference type="InterPro" id="IPR027417">
    <property type="entry name" value="P-loop_NTPase"/>
</dbReference>
<evidence type="ECO:0000256" key="8">
    <source>
        <dbReference type="ARBA" id="ARBA00023125"/>
    </source>
</evidence>
<dbReference type="GO" id="GO:0003677">
    <property type="term" value="F:DNA binding"/>
    <property type="evidence" value="ECO:0007669"/>
    <property type="project" value="UniProtKB-KW"/>
</dbReference>
<sequence length="644" mass="71221">MPAENMTALLTQRMGELLTGSAEIPAYIPKDIAVLVHTNRHAAKICTALCACGIPAMVDRSQALLSSAEAAAVLSMLKLLSPSGSADFYSHLAGNVLLPYTVSDIIRLRNSLSEAESIKQKLFRASAVLDKKGIIAAFRFLDEAFAISSRLACLEDGRQRLRNYTDALCFLNSLAARNRHTPQRLIDAFEAEISTPSEDLKTRQEKDGNTVKVLTVHAAKGLEFPCVFLLLQDSKKPSDSLNRKRAIRIEIEAEKIRLLYVGMTRASQHCEVIFSETLKQYREQLDPVIQTAGDPDNPVQVIYADPGKISADFIYRPAVPELIKPVVPDIFIAKPLIRRSFSALLAKSYLTEYTSADTVSHIKEAESGTENADIQKTDTDKNPEQENITPKPALAGTQLGSLVHEIFEVCSLSKPYDAQLPVISPIMDAYGAQPADREYVRATVNQVSACPLTATDNTTFTLSEVPDALWIREMLFMMRFHNLDLHACRARLTSLNNDYARHIAEIMNSKGFDVFDYLEGYIDAVIEYNGKLYILDWKTNNLGTAAANYSPQALRHTMHEAGYLLQQLIYTLGLRCYVASRMPGVPFDKVFGGVYYIFTRGLLTGEVSSVSGKQVNGIFYSTAAELLPIADILYTYTASEISAA</sequence>
<evidence type="ECO:0000313" key="13">
    <source>
        <dbReference type="Proteomes" id="UP001195483"/>
    </source>
</evidence>
<keyword evidence="5" id="KW-0347">Helicase</keyword>
<evidence type="ECO:0000256" key="6">
    <source>
        <dbReference type="ARBA" id="ARBA00022839"/>
    </source>
</evidence>
<dbReference type="GO" id="GO:0009338">
    <property type="term" value="C:exodeoxyribonuclease V complex"/>
    <property type="evidence" value="ECO:0007669"/>
    <property type="project" value="TreeGrafter"/>
</dbReference>
<evidence type="ECO:0000256" key="5">
    <source>
        <dbReference type="ARBA" id="ARBA00022806"/>
    </source>
</evidence>
<dbReference type="GO" id="GO:0004527">
    <property type="term" value="F:exonuclease activity"/>
    <property type="evidence" value="ECO:0007669"/>
    <property type="project" value="UniProtKB-KW"/>
</dbReference>
<dbReference type="GO" id="GO:0005524">
    <property type="term" value="F:ATP binding"/>
    <property type="evidence" value="ECO:0007669"/>
    <property type="project" value="UniProtKB-KW"/>
</dbReference>
<evidence type="ECO:0000256" key="2">
    <source>
        <dbReference type="ARBA" id="ARBA00022741"/>
    </source>
</evidence>
<dbReference type="InterPro" id="IPR011604">
    <property type="entry name" value="PDDEXK-like_dom_sf"/>
</dbReference>
<evidence type="ECO:0000256" key="3">
    <source>
        <dbReference type="ARBA" id="ARBA00022763"/>
    </source>
</evidence>
<keyword evidence="4" id="KW-0378">Hydrolase</keyword>
<feature type="domain" description="UvrD-like helicase C-terminal" evidence="11">
    <location>
        <begin position="1"/>
        <end position="221"/>
    </location>
</feature>
<keyword evidence="7" id="KW-0067">ATP-binding</keyword>
<keyword evidence="2" id="KW-0547">Nucleotide-binding</keyword>
<keyword evidence="6" id="KW-0269">Exonuclease</keyword>
<dbReference type="GO" id="GO:0005829">
    <property type="term" value="C:cytosol"/>
    <property type="evidence" value="ECO:0007669"/>
    <property type="project" value="TreeGrafter"/>
</dbReference>
<evidence type="ECO:0000313" key="12">
    <source>
        <dbReference type="EMBL" id="KAK3606807.1"/>
    </source>
</evidence>
<dbReference type="PANTHER" id="PTHR11070">
    <property type="entry name" value="UVRD / RECB / PCRA DNA HELICASE FAMILY MEMBER"/>
    <property type="match status" value="1"/>
</dbReference>
<dbReference type="Gene3D" id="1.10.486.10">
    <property type="entry name" value="PCRA, domain 4"/>
    <property type="match status" value="1"/>
</dbReference>
<dbReference type="PROSITE" id="PS51217">
    <property type="entry name" value="UVRD_HELICASE_CTER"/>
    <property type="match status" value="1"/>
</dbReference>
<dbReference type="EMBL" id="JAEAOA010001141">
    <property type="protein sequence ID" value="KAK3606807.1"/>
    <property type="molecule type" value="Genomic_DNA"/>
</dbReference>
<dbReference type="GO" id="GO:0043138">
    <property type="term" value="F:3'-5' DNA helicase activity"/>
    <property type="evidence" value="ECO:0007669"/>
    <property type="project" value="TreeGrafter"/>
</dbReference>
<feature type="compositionally biased region" description="Basic and acidic residues" evidence="10">
    <location>
        <begin position="373"/>
        <end position="384"/>
    </location>
</feature>
<proteinExistence type="predicted"/>
<dbReference type="GO" id="GO:0000725">
    <property type="term" value="P:recombinational repair"/>
    <property type="evidence" value="ECO:0007669"/>
    <property type="project" value="TreeGrafter"/>
</dbReference>
<dbReference type="CDD" id="cd22352">
    <property type="entry name" value="RecB_C-like"/>
    <property type="match status" value="1"/>
</dbReference>
<keyword evidence="9" id="KW-0234">DNA repair</keyword>
<comment type="caution">
    <text evidence="12">The sequence shown here is derived from an EMBL/GenBank/DDBJ whole genome shotgun (WGS) entry which is preliminary data.</text>
</comment>
<reference evidence="12" key="3">
    <citation type="submission" date="2023-05" db="EMBL/GenBank/DDBJ databases">
        <authorList>
            <person name="Smith C.H."/>
        </authorList>
    </citation>
    <scope>NUCLEOTIDE SEQUENCE</scope>
    <source>
        <strain evidence="12">CHS0354</strain>
        <tissue evidence="12">Mantle</tissue>
    </source>
</reference>
<reference evidence="12" key="1">
    <citation type="journal article" date="2021" name="Genome Biol. Evol.">
        <title>A High-Quality Reference Genome for a Parasitic Bivalve with Doubly Uniparental Inheritance (Bivalvia: Unionida).</title>
        <authorList>
            <person name="Smith C.H."/>
        </authorList>
    </citation>
    <scope>NUCLEOTIDE SEQUENCE</scope>
    <source>
        <strain evidence="12">CHS0354</strain>
    </source>
</reference>
<keyword evidence="13" id="KW-1185">Reference proteome</keyword>
<reference evidence="12" key="2">
    <citation type="journal article" date="2021" name="Genome Biol. Evol.">
        <title>Developing a high-quality reference genome for a parasitic bivalve with doubly uniparental inheritance (Bivalvia: Unionida).</title>
        <authorList>
            <person name="Smith C.H."/>
        </authorList>
    </citation>
    <scope>NUCLEOTIDE SEQUENCE</scope>
    <source>
        <strain evidence="12">CHS0354</strain>
        <tissue evidence="12">Mantle</tissue>
    </source>
</reference>
<dbReference type="Gene3D" id="3.90.320.10">
    <property type="match status" value="1"/>
</dbReference>
<evidence type="ECO:0000256" key="1">
    <source>
        <dbReference type="ARBA" id="ARBA00022722"/>
    </source>
</evidence>
<dbReference type="Gene3D" id="3.40.50.300">
    <property type="entry name" value="P-loop containing nucleotide triphosphate hydrolases"/>
    <property type="match status" value="1"/>
</dbReference>
<gene>
    <name evidence="12" type="ORF">CHS0354_018401</name>
</gene>
<evidence type="ECO:0000259" key="11">
    <source>
        <dbReference type="PROSITE" id="PS51217"/>
    </source>
</evidence>
<dbReference type="SUPFAM" id="SSF52980">
    <property type="entry name" value="Restriction endonuclease-like"/>
    <property type="match status" value="1"/>
</dbReference>
<protein>
    <recommendedName>
        <fullName evidence="11">UvrD-like helicase C-terminal domain-containing protein</fullName>
    </recommendedName>
</protein>
<feature type="region of interest" description="Disordered" evidence="10">
    <location>
        <begin position="364"/>
        <end position="387"/>
    </location>
</feature>
<dbReference type="Proteomes" id="UP001195483">
    <property type="component" value="Unassembled WGS sequence"/>
</dbReference>